<name>A0A6A5TRT5_9PLEO</name>
<gene>
    <name evidence="2" type="ORF">CC80DRAFT_112742</name>
</gene>
<protein>
    <recommendedName>
        <fullName evidence="4">Transmembrane protein</fullName>
    </recommendedName>
</protein>
<evidence type="ECO:0008006" key="4">
    <source>
        <dbReference type="Google" id="ProtNLM"/>
    </source>
</evidence>
<keyword evidence="3" id="KW-1185">Reference proteome</keyword>
<keyword evidence="1" id="KW-1133">Transmembrane helix</keyword>
<proteinExistence type="predicted"/>
<organism evidence="2 3">
    <name type="scientific">Byssothecium circinans</name>
    <dbReference type="NCBI Taxonomy" id="147558"/>
    <lineage>
        <taxon>Eukaryota</taxon>
        <taxon>Fungi</taxon>
        <taxon>Dikarya</taxon>
        <taxon>Ascomycota</taxon>
        <taxon>Pezizomycotina</taxon>
        <taxon>Dothideomycetes</taxon>
        <taxon>Pleosporomycetidae</taxon>
        <taxon>Pleosporales</taxon>
        <taxon>Massarineae</taxon>
        <taxon>Massarinaceae</taxon>
        <taxon>Byssothecium</taxon>
    </lineage>
</organism>
<dbReference type="Proteomes" id="UP000800035">
    <property type="component" value="Unassembled WGS sequence"/>
</dbReference>
<dbReference type="EMBL" id="ML976996">
    <property type="protein sequence ID" value="KAF1955118.1"/>
    <property type="molecule type" value="Genomic_DNA"/>
</dbReference>
<keyword evidence="1" id="KW-0812">Transmembrane</keyword>
<dbReference type="AlphaFoldDB" id="A0A6A5TRT5"/>
<sequence length="104" mass="11601">MGNNTCLFTCLPACLLAYLRMCAKNFHIGSAVHAASLSVLIFFFFFLFFLLRKRNGIEGEVVRCCSRLTTRVVGGKVWCGGRKVKMKVRLLGKWVELGIVVVGL</sequence>
<reference evidence="2" key="1">
    <citation type="journal article" date="2020" name="Stud. Mycol.">
        <title>101 Dothideomycetes genomes: a test case for predicting lifestyles and emergence of pathogens.</title>
        <authorList>
            <person name="Haridas S."/>
            <person name="Albert R."/>
            <person name="Binder M."/>
            <person name="Bloem J."/>
            <person name="Labutti K."/>
            <person name="Salamov A."/>
            <person name="Andreopoulos B."/>
            <person name="Baker S."/>
            <person name="Barry K."/>
            <person name="Bills G."/>
            <person name="Bluhm B."/>
            <person name="Cannon C."/>
            <person name="Castanera R."/>
            <person name="Culley D."/>
            <person name="Daum C."/>
            <person name="Ezra D."/>
            <person name="Gonzalez J."/>
            <person name="Henrissat B."/>
            <person name="Kuo A."/>
            <person name="Liang C."/>
            <person name="Lipzen A."/>
            <person name="Lutzoni F."/>
            <person name="Magnuson J."/>
            <person name="Mondo S."/>
            <person name="Nolan M."/>
            <person name="Ohm R."/>
            <person name="Pangilinan J."/>
            <person name="Park H.-J."/>
            <person name="Ramirez L."/>
            <person name="Alfaro M."/>
            <person name="Sun H."/>
            <person name="Tritt A."/>
            <person name="Yoshinaga Y."/>
            <person name="Zwiers L.-H."/>
            <person name="Turgeon B."/>
            <person name="Goodwin S."/>
            <person name="Spatafora J."/>
            <person name="Crous P."/>
            <person name="Grigoriev I."/>
        </authorList>
    </citation>
    <scope>NUCLEOTIDE SEQUENCE</scope>
    <source>
        <strain evidence="2">CBS 675.92</strain>
    </source>
</reference>
<keyword evidence="1" id="KW-0472">Membrane</keyword>
<evidence type="ECO:0000313" key="3">
    <source>
        <dbReference type="Proteomes" id="UP000800035"/>
    </source>
</evidence>
<evidence type="ECO:0000256" key="1">
    <source>
        <dbReference type="SAM" id="Phobius"/>
    </source>
</evidence>
<evidence type="ECO:0000313" key="2">
    <source>
        <dbReference type="EMBL" id="KAF1955118.1"/>
    </source>
</evidence>
<accession>A0A6A5TRT5</accession>
<feature type="transmembrane region" description="Helical" evidence="1">
    <location>
        <begin position="32"/>
        <end position="51"/>
    </location>
</feature>